<dbReference type="GO" id="GO:0003989">
    <property type="term" value="F:acetyl-CoA carboxylase activity"/>
    <property type="evidence" value="ECO:0007669"/>
    <property type="project" value="InterPro"/>
</dbReference>
<dbReference type="InterPro" id="IPR032716">
    <property type="entry name" value="ACC_epsilon"/>
</dbReference>
<dbReference type="EMBL" id="CP000611">
    <property type="protein sequence ID" value="ABQ75105.1"/>
    <property type="molecule type" value="Genomic_DNA"/>
</dbReference>
<dbReference type="KEGG" id="mra:MRA_3322"/>
<evidence type="ECO:0008006" key="4">
    <source>
        <dbReference type="Google" id="ProtNLM"/>
    </source>
</evidence>
<gene>
    <name evidence="2" type="ordered locus">MRA_3322</name>
</gene>
<dbReference type="GO" id="GO:0004658">
    <property type="term" value="F:propionyl-CoA carboxylase activity"/>
    <property type="evidence" value="ECO:0007669"/>
    <property type="project" value="InterPro"/>
</dbReference>
<keyword evidence="3" id="KW-1185">Reference proteome</keyword>
<dbReference type="eggNOG" id="ENOG5031SCM">
    <property type="taxonomic scope" value="Bacteria"/>
</dbReference>
<reference evidence="2 3" key="1">
    <citation type="journal article" date="2008" name="PLoS ONE">
        <title>Genetic basis of virulence attenuation revealed by comparative genomic analysis of Mycobacterium tuberculosis strain H37Ra versus H37Rv.</title>
        <authorList>
            <person name="Zheng H."/>
            <person name="Lu L."/>
            <person name="Wang B."/>
            <person name="Pu S."/>
            <person name="Zhang X."/>
            <person name="Zhu G."/>
            <person name="Shi W."/>
            <person name="Zhang L."/>
            <person name="Wang H."/>
            <person name="Wang S."/>
            <person name="Zhao G."/>
            <person name="Zhang Y."/>
        </authorList>
    </citation>
    <scope>NUCLEOTIDE SEQUENCE [LARGE SCALE GENOMIC DNA]</scope>
    <source>
        <strain evidence="3">ATCC 25177 / H37Ra</strain>
    </source>
</reference>
<evidence type="ECO:0000256" key="1">
    <source>
        <dbReference type="SAM" id="MobiDB-lite"/>
    </source>
</evidence>
<dbReference type="AlphaFoldDB" id="A5U7V5"/>
<dbReference type="Proteomes" id="UP000001988">
    <property type="component" value="Chromosome"/>
</dbReference>
<feature type="region of interest" description="Disordered" evidence="1">
    <location>
        <begin position="1"/>
        <end position="112"/>
    </location>
</feature>
<evidence type="ECO:0000313" key="2">
    <source>
        <dbReference type="EMBL" id="ABQ75105.1"/>
    </source>
</evidence>
<organism evidence="2 3">
    <name type="scientific">Mycobacterium tuberculosis (strain ATCC 25177 / H37Ra)</name>
    <dbReference type="NCBI Taxonomy" id="419947"/>
    <lineage>
        <taxon>Bacteria</taxon>
        <taxon>Bacillati</taxon>
        <taxon>Actinomycetota</taxon>
        <taxon>Actinomycetes</taxon>
        <taxon>Mycobacteriales</taxon>
        <taxon>Mycobacteriaceae</taxon>
        <taxon>Mycobacterium</taxon>
        <taxon>Mycobacterium tuberculosis complex</taxon>
    </lineage>
</organism>
<dbReference type="Pfam" id="PF13822">
    <property type="entry name" value="ACC_epsilon"/>
    <property type="match status" value="1"/>
</dbReference>
<sequence>MGTCPCESSERNEPVSRVSGTNEVSDGNETNNPAEVSDGNETNNPAEVSDGNETNNPAPVSRVSGTNEVSDGNETNNPAPVSRVSGTNEVSDGNETNNPAPVTEKPLHPHEPHIEILRGQPTDQELAALIAVLGSISGSTPPAQPEPTRWGLPVDQLRYPVFSWQRITLQEMTHMRR</sequence>
<dbReference type="HOGENOM" id="CLU_088917_0_1_11"/>
<dbReference type="RefSeq" id="WP_010886160.1">
    <property type="nucleotide sequence ID" value="NC_009525.1"/>
</dbReference>
<accession>A5U7V5</accession>
<proteinExistence type="predicted"/>
<evidence type="ECO:0000313" key="3">
    <source>
        <dbReference type="Proteomes" id="UP000001988"/>
    </source>
</evidence>
<protein>
    <recommendedName>
        <fullName evidence="4">Acyl-CoA carboxylase subunit epsilon</fullName>
    </recommendedName>
</protein>
<name>A5U7V5_MYCTA</name>
<feature type="compositionally biased region" description="Polar residues" evidence="1">
    <location>
        <begin position="18"/>
        <end position="100"/>
    </location>
</feature>